<dbReference type="RefSeq" id="WP_235119488.1">
    <property type="nucleotide sequence ID" value="NZ_CP090978.1"/>
</dbReference>
<gene>
    <name evidence="1" type="ORF">L0M14_27020</name>
</gene>
<organism evidence="1 2">
    <name type="scientific">Paenibacillus hexagrammi</name>
    <dbReference type="NCBI Taxonomy" id="2908839"/>
    <lineage>
        <taxon>Bacteria</taxon>
        <taxon>Bacillati</taxon>
        <taxon>Bacillota</taxon>
        <taxon>Bacilli</taxon>
        <taxon>Bacillales</taxon>
        <taxon>Paenibacillaceae</taxon>
        <taxon>Paenibacillus</taxon>
    </lineage>
</organism>
<evidence type="ECO:0008006" key="3">
    <source>
        <dbReference type="Google" id="ProtNLM"/>
    </source>
</evidence>
<name>A0ABY3SIE2_9BACL</name>
<dbReference type="EMBL" id="CP090978">
    <property type="protein sequence ID" value="UJF33150.1"/>
    <property type="molecule type" value="Genomic_DNA"/>
</dbReference>
<proteinExistence type="predicted"/>
<reference evidence="1 2" key="1">
    <citation type="journal article" date="2024" name="Int. J. Syst. Evol. Microbiol.">
        <title>Paenibacillus hexagrammi sp. nov., a novel bacterium isolated from the gut content of Hexagrammos agrammus.</title>
        <authorList>
            <person name="Jung H.K."/>
            <person name="Kim D.G."/>
            <person name="Zin H."/>
            <person name="Park J."/>
            <person name="Jung H."/>
            <person name="Kim Y.O."/>
            <person name="Kong H.J."/>
            <person name="Kim J.W."/>
            <person name="Kim Y.S."/>
        </authorList>
    </citation>
    <scope>NUCLEOTIDE SEQUENCE [LARGE SCALE GENOMIC DNA]</scope>
    <source>
        <strain evidence="1 2">YPD9-1</strain>
    </source>
</reference>
<sequence length="122" mass="14117">MGRRQSTRKKHIHAEVPIAPRTTLDHQPDTCKLCGRSGVVTTEHHLTPRERGGSHLPTADLCIPCHKHIHALFTNEQLEQELHTIEALRGNEEMGRFLKWIRKQPPTLLPRIRKSRQLRGNY</sequence>
<evidence type="ECO:0000313" key="1">
    <source>
        <dbReference type="EMBL" id="UJF33150.1"/>
    </source>
</evidence>
<dbReference type="PANTHER" id="PTHR37827">
    <property type="entry name" value="TUDOR DOMAIN-CONTAINING PROTEIN"/>
    <property type="match status" value="1"/>
</dbReference>
<dbReference type="PANTHER" id="PTHR37827:SF1">
    <property type="entry name" value="HNH DOMAIN-CONTAINING PROTEIN"/>
    <property type="match status" value="1"/>
</dbReference>
<dbReference type="Proteomes" id="UP001649230">
    <property type="component" value="Chromosome"/>
</dbReference>
<evidence type="ECO:0000313" key="2">
    <source>
        <dbReference type="Proteomes" id="UP001649230"/>
    </source>
</evidence>
<keyword evidence="2" id="KW-1185">Reference proteome</keyword>
<protein>
    <recommendedName>
        <fullName evidence="3">HNH endonuclease</fullName>
    </recommendedName>
</protein>
<accession>A0ABY3SIE2</accession>